<evidence type="ECO:0000256" key="1">
    <source>
        <dbReference type="ARBA" id="ARBA00010759"/>
    </source>
</evidence>
<name>A0A0R1ZTN8_9LACO</name>
<dbReference type="AlphaFoldDB" id="A0A0R1ZTN8"/>
<gene>
    <name evidence="2" type="ORF">FC18_GL001330</name>
</gene>
<dbReference type="RefSeq" id="WP_054678307.1">
    <property type="nucleotide sequence ID" value="NZ_AYYO01000022.1"/>
</dbReference>
<dbReference type="PIRSF" id="PIRSF004749">
    <property type="entry name" value="Pep_def"/>
    <property type="match status" value="1"/>
</dbReference>
<evidence type="ECO:0000313" key="2">
    <source>
        <dbReference type="EMBL" id="KRM55435.1"/>
    </source>
</evidence>
<dbReference type="PATRIC" id="fig|1291052.5.peg.1348"/>
<dbReference type="CDD" id="cd00487">
    <property type="entry name" value="Pep_deformylase"/>
    <property type="match status" value="1"/>
</dbReference>
<dbReference type="EMBL" id="AYYO01000022">
    <property type="protein sequence ID" value="KRM55435.1"/>
    <property type="molecule type" value="Genomic_DNA"/>
</dbReference>
<dbReference type="PANTHER" id="PTHR10458">
    <property type="entry name" value="PEPTIDE DEFORMYLASE"/>
    <property type="match status" value="1"/>
</dbReference>
<dbReference type="Proteomes" id="UP000051679">
    <property type="component" value="Unassembled WGS sequence"/>
</dbReference>
<dbReference type="NCBIfam" id="NF006670">
    <property type="entry name" value="PRK09218.1"/>
    <property type="match status" value="1"/>
</dbReference>
<sequence length="136" mass="15205">MQRAINRNPLLLSQVADKATAADKQVMVDLQDTLRANADRCVGMAANMIGVNKSIIVVQIGPIPYIMVNPELISKAHPYRTQEGCLSLDGERSTKRFKQIKVRFLDQNLVAHEQVFSDFTAQIVQHEMDHCAGIMI</sequence>
<dbReference type="InterPro" id="IPR036821">
    <property type="entry name" value="Peptide_deformylase_sf"/>
</dbReference>
<comment type="caution">
    <text evidence="2">The sequence shown here is derived from an EMBL/GenBank/DDBJ whole genome shotgun (WGS) entry which is preliminary data.</text>
</comment>
<dbReference type="PRINTS" id="PR01576">
    <property type="entry name" value="PDEFORMYLASE"/>
</dbReference>
<organism evidence="2 3">
    <name type="scientific">Lacticaseibacillus sharpeae JCM 1186 = DSM 20505</name>
    <dbReference type="NCBI Taxonomy" id="1291052"/>
    <lineage>
        <taxon>Bacteria</taxon>
        <taxon>Bacillati</taxon>
        <taxon>Bacillota</taxon>
        <taxon>Bacilli</taxon>
        <taxon>Lactobacillales</taxon>
        <taxon>Lactobacillaceae</taxon>
        <taxon>Lacticaseibacillus</taxon>
    </lineage>
</organism>
<dbReference type="STRING" id="1291052.FC18_GL001330"/>
<dbReference type="InterPro" id="IPR023635">
    <property type="entry name" value="Peptide_deformylase"/>
</dbReference>
<dbReference type="Gene3D" id="3.90.45.10">
    <property type="entry name" value="Peptide deformylase"/>
    <property type="match status" value="1"/>
</dbReference>
<dbReference type="SUPFAM" id="SSF56420">
    <property type="entry name" value="Peptide deformylase"/>
    <property type="match status" value="1"/>
</dbReference>
<comment type="similarity">
    <text evidence="1">Belongs to the polypeptide deformylase family.</text>
</comment>
<dbReference type="GO" id="GO:0042586">
    <property type="term" value="F:peptide deformylase activity"/>
    <property type="evidence" value="ECO:0007669"/>
    <property type="project" value="InterPro"/>
</dbReference>
<keyword evidence="3" id="KW-1185">Reference proteome</keyword>
<reference evidence="2 3" key="1">
    <citation type="journal article" date="2015" name="Genome Announc.">
        <title>Expanding the biotechnology potential of lactobacilli through comparative genomics of 213 strains and associated genera.</title>
        <authorList>
            <person name="Sun Z."/>
            <person name="Harris H.M."/>
            <person name="McCann A."/>
            <person name="Guo C."/>
            <person name="Argimon S."/>
            <person name="Zhang W."/>
            <person name="Yang X."/>
            <person name="Jeffery I.B."/>
            <person name="Cooney J.C."/>
            <person name="Kagawa T.F."/>
            <person name="Liu W."/>
            <person name="Song Y."/>
            <person name="Salvetti E."/>
            <person name="Wrobel A."/>
            <person name="Rasinkangas P."/>
            <person name="Parkhill J."/>
            <person name="Rea M.C."/>
            <person name="O'Sullivan O."/>
            <person name="Ritari J."/>
            <person name="Douillard F.P."/>
            <person name="Paul Ross R."/>
            <person name="Yang R."/>
            <person name="Briner A.E."/>
            <person name="Felis G.E."/>
            <person name="de Vos W.M."/>
            <person name="Barrangou R."/>
            <person name="Klaenhammer T.R."/>
            <person name="Caufield P.W."/>
            <person name="Cui Y."/>
            <person name="Zhang H."/>
            <person name="O'Toole P.W."/>
        </authorList>
    </citation>
    <scope>NUCLEOTIDE SEQUENCE [LARGE SCALE GENOMIC DNA]</scope>
    <source>
        <strain evidence="2 3">DSM 20505</strain>
    </source>
</reference>
<protein>
    <submittedName>
        <fullName evidence="2">Peptide deformylase</fullName>
    </submittedName>
</protein>
<dbReference type="Pfam" id="PF01327">
    <property type="entry name" value="Pep_deformylase"/>
    <property type="match status" value="1"/>
</dbReference>
<dbReference type="PANTHER" id="PTHR10458:SF22">
    <property type="entry name" value="PEPTIDE DEFORMYLASE"/>
    <property type="match status" value="1"/>
</dbReference>
<proteinExistence type="inferred from homology"/>
<evidence type="ECO:0000313" key="3">
    <source>
        <dbReference type="Proteomes" id="UP000051679"/>
    </source>
</evidence>
<accession>A0A0R1ZTN8</accession>
<dbReference type="OrthoDB" id="9784988at2"/>